<feature type="domain" description="Cullin N-terminal" evidence="3">
    <location>
        <begin position="54"/>
        <end position="238"/>
    </location>
</feature>
<feature type="region of interest" description="Disordered" evidence="2">
    <location>
        <begin position="1"/>
        <end position="26"/>
    </location>
</feature>
<keyword evidence="5" id="KW-1185">Reference proteome</keyword>
<dbReference type="STRING" id="357750.A0A2S6BXD5"/>
<dbReference type="Pfam" id="PF00888">
    <property type="entry name" value="Cullin"/>
    <property type="match status" value="1"/>
</dbReference>
<dbReference type="InterPro" id="IPR016159">
    <property type="entry name" value="Cullin_repeat-like_dom_sf"/>
</dbReference>
<proteinExistence type="inferred from homology"/>
<dbReference type="OrthoDB" id="3636681at2759"/>
<dbReference type="InterPro" id="IPR001373">
    <property type="entry name" value="Cullin_N"/>
</dbReference>
<evidence type="ECO:0000259" key="3">
    <source>
        <dbReference type="Pfam" id="PF00888"/>
    </source>
</evidence>
<dbReference type="AlphaFoldDB" id="A0A2S6BXD5"/>
<reference evidence="5" key="1">
    <citation type="journal article" date="2017" name="bioRxiv">
        <title>Conservation of a gene cluster reveals novel cercosporin biosynthetic mechanisms and extends production to the genus Colletotrichum.</title>
        <authorList>
            <person name="de Jonge R."/>
            <person name="Ebert M.K."/>
            <person name="Huitt-Roehl C.R."/>
            <person name="Pal P."/>
            <person name="Suttle J.C."/>
            <person name="Spanner R.E."/>
            <person name="Neubauer J.D."/>
            <person name="Jurick W.M.II."/>
            <person name="Stott K.A."/>
            <person name="Secor G.A."/>
            <person name="Thomma B.P.H.J."/>
            <person name="Van de Peer Y."/>
            <person name="Townsend C.A."/>
            <person name="Bolton M.D."/>
        </authorList>
    </citation>
    <scope>NUCLEOTIDE SEQUENCE [LARGE SCALE GENOMIC DNA]</scope>
    <source>
        <strain evidence="5">CBS538.71</strain>
    </source>
</reference>
<dbReference type="Proteomes" id="UP000237631">
    <property type="component" value="Unassembled WGS sequence"/>
</dbReference>
<evidence type="ECO:0000313" key="5">
    <source>
        <dbReference type="Proteomes" id="UP000237631"/>
    </source>
</evidence>
<feature type="compositionally biased region" description="Polar residues" evidence="2">
    <location>
        <begin position="1"/>
        <end position="13"/>
    </location>
</feature>
<organism evidence="4 5">
    <name type="scientific">Cercospora berteroae</name>
    <dbReference type="NCBI Taxonomy" id="357750"/>
    <lineage>
        <taxon>Eukaryota</taxon>
        <taxon>Fungi</taxon>
        <taxon>Dikarya</taxon>
        <taxon>Ascomycota</taxon>
        <taxon>Pezizomycotina</taxon>
        <taxon>Dothideomycetes</taxon>
        <taxon>Dothideomycetidae</taxon>
        <taxon>Mycosphaerellales</taxon>
        <taxon>Mycosphaerellaceae</taxon>
        <taxon>Cercospora</taxon>
    </lineage>
</organism>
<dbReference type="GO" id="GO:0031625">
    <property type="term" value="F:ubiquitin protein ligase binding"/>
    <property type="evidence" value="ECO:0007669"/>
    <property type="project" value="InterPro"/>
</dbReference>
<evidence type="ECO:0000313" key="4">
    <source>
        <dbReference type="EMBL" id="PPJ52137.1"/>
    </source>
</evidence>
<name>A0A2S6BXD5_9PEZI</name>
<evidence type="ECO:0000256" key="2">
    <source>
        <dbReference type="SAM" id="MobiDB-lite"/>
    </source>
</evidence>
<dbReference type="Gene3D" id="1.20.1310.10">
    <property type="entry name" value="Cullin Repeats"/>
    <property type="match status" value="1"/>
</dbReference>
<evidence type="ECO:0000256" key="1">
    <source>
        <dbReference type="ARBA" id="ARBA00006019"/>
    </source>
</evidence>
<comment type="similarity">
    <text evidence="1">Belongs to the cullin family.</text>
</comment>
<comment type="caution">
    <text evidence="4">The sequence shown here is derived from an EMBL/GenBank/DDBJ whole genome shotgun (WGS) entry which is preliminary data.</text>
</comment>
<dbReference type="SUPFAM" id="SSF74788">
    <property type="entry name" value="Cullin repeat-like"/>
    <property type="match status" value="1"/>
</dbReference>
<protein>
    <recommendedName>
        <fullName evidence="3">Cullin N-terminal domain-containing protein</fullName>
    </recommendedName>
</protein>
<dbReference type="EMBL" id="PNEN01001718">
    <property type="protein sequence ID" value="PPJ52137.1"/>
    <property type="molecule type" value="Genomic_DNA"/>
</dbReference>
<gene>
    <name evidence="4" type="ORF">CBER1_10238</name>
</gene>
<dbReference type="GO" id="GO:0006511">
    <property type="term" value="P:ubiquitin-dependent protein catabolic process"/>
    <property type="evidence" value="ECO:0007669"/>
    <property type="project" value="InterPro"/>
</dbReference>
<accession>A0A2S6BXD5</accession>
<sequence length="286" mass="32190">MSQNDGASSFQQPSKPPSRKETRDDPAPTLAWIEDRIAEICSVRQIHHQHVNIAKYTLSAYMDTYTAIHEFCTFTKHGRTASGELNGESLYKRLEAAIKAYCQGVVAVISASQSGESIDVPSVPVAVLSAYSRQRDIFSQICKKVEHMFSFLDRHWIKREVDENKHEVYELRRLHDLIWVKEILGVTWPYQGTPVPPTNFLVVESMRELQQYGENDTNSTGSNEDLVQSVLDTFSSLGLEFVDGGLTVPKVVEPVVETPVEKTIKGARSKLRPVSEEETAHARTQN</sequence>